<keyword evidence="2" id="KW-1185">Reference proteome</keyword>
<protein>
    <submittedName>
        <fullName evidence="1">DUF6339 family protein</fullName>
    </submittedName>
</protein>
<dbReference type="InterPro" id="IPR045920">
    <property type="entry name" value="DUF6339"/>
</dbReference>
<dbReference type="EMBL" id="CP108090">
    <property type="protein sequence ID" value="WUQ14475.1"/>
    <property type="molecule type" value="Genomic_DNA"/>
</dbReference>
<dbReference type="Proteomes" id="UP001432039">
    <property type="component" value="Chromosome"/>
</dbReference>
<dbReference type="RefSeq" id="WP_328963227.1">
    <property type="nucleotide sequence ID" value="NZ_CP108090.1"/>
</dbReference>
<organism evidence="1 2">
    <name type="scientific">Streptomyces virginiae</name>
    <name type="common">Streptomyces cinnamonensis</name>
    <dbReference type="NCBI Taxonomy" id="1961"/>
    <lineage>
        <taxon>Bacteria</taxon>
        <taxon>Bacillati</taxon>
        <taxon>Actinomycetota</taxon>
        <taxon>Actinomycetes</taxon>
        <taxon>Kitasatosporales</taxon>
        <taxon>Streptomycetaceae</taxon>
        <taxon>Streptomyces</taxon>
    </lineage>
</organism>
<gene>
    <name evidence="1" type="ORF">OG517_25340</name>
</gene>
<reference evidence="1" key="1">
    <citation type="submission" date="2022-10" db="EMBL/GenBank/DDBJ databases">
        <title>The complete genomes of actinobacterial strains from the NBC collection.</title>
        <authorList>
            <person name="Joergensen T.S."/>
            <person name="Alvarez Arevalo M."/>
            <person name="Sterndorff E.B."/>
            <person name="Faurdal D."/>
            <person name="Vuksanovic O."/>
            <person name="Mourched A.-S."/>
            <person name="Charusanti P."/>
            <person name="Shaw S."/>
            <person name="Blin K."/>
            <person name="Weber T."/>
        </authorList>
    </citation>
    <scope>NUCLEOTIDE SEQUENCE</scope>
    <source>
        <strain evidence="1">NBC_00248</strain>
    </source>
</reference>
<accession>A0ABZ1TGA1</accession>
<sequence>MSWESVYEGAAAAPERLALLPDAVARRELDDEVLSGRSALPHEKLDRSSRAFDDEGDRWSARPVRELFDAAMRRFVEARPGASDAWLAPRLHATLRLTRREAGDSELWNHLALRVAPDYVLWRWLGSENENGGGGEARVNPRRFTGPFHVQAMARLWWAAEMYRDGRNYATAEAACANQEMFNSALRQDVFLHRPTAQTVIRMLRDGTVTSTRAANALIKAVNTAGSTIQYELVAPDDPLDTKARRLWIEDLTYAPPVPHDSLPDGPDDGEVDFSSVARLLPLFQELFTTAPIRGKEEEEPVENPYA</sequence>
<dbReference type="Pfam" id="PF19866">
    <property type="entry name" value="DUF6339"/>
    <property type="match status" value="1"/>
</dbReference>
<proteinExistence type="predicted"/>
<evidence type="ECO:0000313" key="1">
    <source>
        <dbReference type="EMBL" id="WUQ14475.1"/>
    </source>
</evidence>
<name>A0ABZ1TGA1_STRVG</name>
<evidence type="ECO:0000313" key="2">
    <source>
        <dbReference type="Proteomes" id="UP001432039"/>
    </source>
</evidence>